<dbReference type="Proteomes" id="UP001500403">
    <property type="component" value="Unassembled WGS sequence"/>
</dbReference>
<sequence length="84" mass="8247">MGPVSSAVTYGVGRIEAFRGGGGPACGARAGSIALVAEEPVKLLRAGEHVLFLKGLERGLPPPREAGGAAAVGAVRAGPRAESA</sequence>
<name>A0ABN3XIG3_9ACTN</name>
<reference evidence="2 3" key="1">
    <citation type="journal article" date="2019" name="Int. J. Syst. Evol. Microbiol.">
        <title>The Global Catalogue of Microorganisms (GCM) 10K type strain sequencing project: providing services to taxonomists for standard genome sequencing and annotation.</title>
        <authorList>
            <consortium name="The Broad Institute Genomics Platform"/>
            <consortium name="The Broad Institute Genome Sequencing Center for Infectious Disease"/>
            <person name="Wu L."/>
            <person name="Ma J."/>
        </authorList>
    </citation>
    <scope>NUCLEOTIDE SEQUENCE [LARGE SCALE GENOMIC DNA]</scope>
    <source>
        <strain evidence="2 3">JCM 9088</strain>
    </source>
</reference>
<feature type="region of interest" description="Disordered" evidence="1">
    <location>
        <begin position="64"/>
        <end position="84"/>
    </location>
</feature>
<proteinExistence type="predicted"/>
<evidence type="ECO:0000313" key="2">
    <source>
        <dbReference type="EMBL" id="GAA2954966.1"/>
    </source>
</evidence>
<keyword evidence="3" id="KW-1185">Reference proteome</keyword>
<evidence type="ECO:0000256" key="1">
    <source>
        <dbReference type="SAM" id="MobiDB-lite"/>
    </source>
</evidence>
<evidence type="ECO:0000313" key="3">
    <source>
        <dbReference type="Proteomes" id="UP001500403"/>
    </source>
</evidence>
<dbReference type="EMBL" id="BAAAUD010000044">
    <property type="protein sequence ID" value="GAA2954966.1"/>
    <property type="molecule type" value="Genomic_DNA"/>
</dbReference>
<gene>
    <name evidence="2" type="ORF">GCM10010446_44990</name>
</gene>
<protein>
    <submittedName>
        <fullName evidence="2">Uncharacterized protein</fullName>
    </submittedName>
</protein>
<comment type="caution">
    <text evidence="2">The sequence shown here is derived from an EMBL/GenBank/DDBJ whole genome shotgun (WGS) entry which is preliminary data.</text>
</comment>
<feature type="compositionally biased region" description="Low complexity" evidence="1">
    <location>
        <begin position="65"/>
        <end position="84"/>
    </location>
</feature>
<accession>A0ABN3XIG3</accession>
<organism evidence="2 3">
    <name type="scientific">Streptomyces enissocaesilis</name>
    <dbReference type="NCBI Taxonomy" id="332589"/>
    <lineage>
        <taxon>Bacteria</taxon>
        <taxon>Bacillati</taxon>
        <taxon>Actinomycetota</taxon>
        <taxon>Actinomycetes</taxon>
        <taxon>Kitasatosporales</taxon>
        <taxon>Streptomycetaceae</taxon>
        <taxon>Streptomyces</taxon>
        <taxon>Streptomyces rochei group</taxon>
    </lineage>
</organism>